<dbReference type="RefSeq" id="XP_040658613.1">
    <property type="nucleotide sequence ID" value="XM_040797730.1"/>
</dbReference>
<protein>
    <submittedName>
        <fullName evidence="1">Uncharacterized protein</fullName>
    </submittedName>
</protein>
<reference evidence="1 2" key="1">
    <citation type="journal article" date="2016" name="Sci. Rep.">
        <title>Insights into Adaptations to a Near-Obligate Nematode Endoparasitic Lifestyle from the Finished Genome of Drechmeria coniospora.</title>
        <authorList>
            <person name="Zhang L."/>
            <person name="Zhou Z."/>
            <person name="Guo Q."/>
            <person name="Fokkens L."/>
            <person name="Miskei M."/>
            <person name="Pocsi I."/>
            <person name="Zhang W."/>
            <person name="Chen M."/>
            <person name="Wang L."/>
            <person name="Sun Y."/>
            <person name="Donzelli B.G."/>
            <person name="Gibson D.M."/>
            <person name="Nelson D.R."/>
            <person name="Luo J.G."/>
            <person name="Rep M."/>
            <person name="Liu H."/>
            <person name="Yang S."/>
            <person name="Wang J."/>
            <person name="Krasnoff S.B."/>
            <person name="Xu Y."/>
            <person name="Molnar I."/>
            <person name="Lin M."/>
        </authorList>
    </citation>
    <scope>NUCLEOTIDE SEQUENCE [LARGE SCALE GENOMIC DNA]</scope>
    <source>
        <strain evidence="1 2">ARSEF 6962</strain>
    </source>
</reference>
<gene>
    <name evidence="1" type="ORF">DCS_00391</name>
</gene>
<evidence type="ECO:0000313" key="1">
    <source>
        <dbReference type="EMBL" id="KYK59261.1"/>
    </source>
</evidence>
<name>A0A151GQC8_DRECN</name>
<dbReference type="InParanoid" id="A0A151GQC8"/>
<dbReference type="EMBL" id="LAYC01000001">
    <property type="protein sequence ID" value="KYK59261.1"/>
    <property type="molecule type" value="Genomic_DNA"/>
</dbReference>
<evidence type="ECO:0000313" key="2">
    <source>
        <dbReference type="Proteomes" id="UP000076580"/>
    </source>
</evidence>
<proteinExistence type="predicted"/>
<organism evidence="1 2">
    <name type="scientific">Drechmeria coniospora</name>
    <name type="common">Nematophagous fungus</name>
    <name type="synonym">Meria coniospora</name>
    <dbReference type="NCBI Taxonomy" id="98403"/>
    <lineage>
        <taxon>Eukaryota</taxon>
        <taxon>Fungi</taxon>
        <taxon>Dikarya</taxon>
        <taxon>Ascomycota</taxon>
        <taxon>Pezizomycotina</taxon>
        <taxon>Sordariomycetes</taxon>
        <taxon>Hypocreomycetidae</taxon>
        <taxon>Hypocreales</taxon>
        <taxon>Ophiocordycipitaceae</taxon>
        <taxon>Drechmeria</taxon>
    </lineage>
</organism>
<sequence length="120" mass="13269">MPTSSHTTQNEDCIRSPIPKAGRFNAVLKRVASSVLGPNLLCTGSFRVAVPDRYATVVIAFFRHAGHPNLNRAQNLPCDAGKTQDLLLFGFSMPDFPTIGPTNLHFVKQPRGRRQPWAWA</sequence>
<comment type="caution">
    <text evidence="1">The sequence shown here is derived from an EMBL/GenBank/DDBJ whole genome shotgun (WGS) entry which is preliminary data.</text>
</comment>
<dbReference type="GeneID" id="63713034"/>
<dbReference type="Proteomes" id="UP000076580">
    <property type="component" value="Chromosome 01"/>
</dbReference>
<keyword evidence="2" id="KW-1185">Reference proteome</keyword>
<accession>A0A151GQC8</accession>
<dbReference type="AlphaFoldDB" id="A0A151GQC8"/>